<name>A0A017SWT6_9BACT</name>
<feature type="domain" description="SnoaL-like" evidence="1">
    <location>
        <begin position="6"/>
        <end position="136"/>
    </location>
</feature>
<sequence length="146" mass="16066">MTLFNRLDDAEEIRQLKAKYAVRADAVFRTPGNASAVALGELFTEDGILDLGPFGRYEGKPALLNAFENILPLGTAWSIHLIVNGIIDVNALTATGNWTFLIFAQANTTPYGPEAPIYGGYNDQYRKVGGHWKIAESISFFTQPRT</sequence>
<dbReference type="Pfam" id="PF13577">
    <property type="entry name" value="SnoaL_4"/>
    <property type="match status" value="1"/>
</dbReference>
<dbReference type="Proteomes" id="UP000019678">
    <property type="component" value="Unassembled WGS sequence"/>
</dbReference>
<keyword evidence="3" id="KW-1185">Reference proteome</keyword>
<dbReference type="SUPFAM" id="SSF54427">
    <property type="entry name" value="NTF2-like"/>
    <property type="match status" value="1"/>
</dbReference>
<gene>
    <name evidence="2" type="ORF">CAP_8360</name>
</gene>
<dbReference type="OrthoDB" id="4571298at2"/>
<dbReference type="RefSeq" id="WP_044249474.1">
    <property type="nucleotide sequence ID" value="NZ_ASRX01000082.1"/>
</dbReference>
<evidence type="ECO:0000313" key="2">
    <source>
        <dbReference type="EMBL" id="EYF01429.1"/>
    </source>
</evidence>
<dbReference type="InterPro" id="IPR037401">
    <property type="entry name" value="SnoaL-like"/>
</dbReference>
<protein>
    <recommendedName>
        <fullName evidence="1">SnoaL-like domain-containing protein</fullName>
    </recommendedName>
</protein>
<dbReference type="Gene3D" id="3.10.450.50">
    <property type="match status" value="1"/>
</dbReference>
<comment type="caution">
    <text evidence="2">The sequence shown here is derived from an EMBL/GenBank/DDBJ whole genome shotgun (WGS) entry which is preliminary data.</text>
</comment>
<accession>A0A017SWT6</accession>
<dbReference type="EMBL" id="ASRX01000082">
    <property type="protein sequence ID" value="EYF01429.1"/>
    <property type="molecule type" value="Genomic_DNA"/>
</dbReference>
<reference evidence="2 3" key="1">
    <citation type="submission" date="2013-05" db="EMBL/GenBank/DDBJ databases">
        <title>Genome assembly of Chondromyces apiculatus DSM 436.</title>
        <authorList>
            <person name="Sharma G."/>
            <person name="Khatri I."/>
            <person name="Kaur C."/>
            <person name="Mayilraj S."/>
            <person name="Subramanian S."/>
        </authorList>
    </citation>
    <scope>NUCLEOTIDE SEQUENCE [LARGE SCALE GENOMIC DNA]</scope>
    <source>
        <strain evidence="2 3">DSM 436</strain>
    </source>
</reference>
<organism evidence="2 3">
    <name type="scientific">Chondromyces apiculatus DSM 436</name>
    <dbReference type="NCBI Taxonomy" id="1192034"/>
    <lineage>
        <taxon>Bacteria</taxon>
        <taxon>Pseudomonadati</taxon>
        <taxon>Myxococcota</taxon>
        <taxon>Polyangia</taxon>
        <taxon>Polyangiales</taxon>
        <taxon>Polyangiaceae</taxon>
        <taxon>Chondromyces</taxon>
    </lineage>
</organism>
<dbReference type="AlphaFoldDB" id="A0A017SWT6"/>
<evidence type="ECO:0000259" key="1">
    <source>
        <dbReference type="Pfam" id="PF13577"/>
    </source>
</evidence>
<proteinExistence type="predicted"/>
<dbReference type="InterPro" id="IPR032710">
    <property type="entry name" value="NTF2-like_dom_sf"/>
</dbReference>
<evidence type="ECO:0000313" key="3">
    <source>
        <dbReference type="Proteomes" id="UP000019678"/>
    </source>
</evidence>